<evidence type="ECO:0000313" key="2">
    <source>
        <dbReference type="Proteomes" id="UP001157502"/>
    </source>
</evidence>
<name>A0ACC2H9G2_DALPE</name>
<keyword evidence="2" id="KW-1185">Reference proteome</keyword>
<dbReference type="EMBL" id="CM055731">
    <property type="protein sequence ID" value="KAJ8012629.1"/>
    <property type="molecule type" value="Genomic_DNA"/>
</dbReference>
<protein>
    <submittedName>
        <fullName evidence="1">Uncharacterized protein</fullName>
    </submittedName>
</protein>
<gene>
    <name evidence="1" type="ORF">DPEC_G00044860</name>
</gene>
<dbReference type="Proteomes" id="UP001157502">
    <property type="component" value="Chromosome 4"/>
</dbReference>
<proteinExistence type="predicted"/>
<comment type="caution">
    <text evidence="1">The sequence shown here is derived from an EMBL/GenBank/DDBJ whole genome shotgun (WGS) entry which is preliminary data.</text>
</comment>
<evidence type="ECO:0000313" key="1">
    <source>
        <dbReference type="EMBL" id="KAJ8012629.1"/>
    </source>
</evidence>
<organism evidence="1 2">
    <name type="scientific">Dallia pectoralis</name>
    <name type="common">Alaska blackfish</name>
    <dbReference type="NCBI Taxonomy" id="75939"/>
    <lineage>
        <taxon>Eukaryota</taxon>
        <taxon>Metazoa</taxon>
        <taxon>Chordata</taxon>
        <taxon>Craniata</taxon>
        <taxon>Vertebrata</taxon>
        <taxon>Euteleostomi</taxon>
        <taxon>Actinopterygii</taxon>
        <taxon>Neopterygii</taxon>
        <taxon>Teleostei</taxon>
        <taxon>Protacanthopterygii</taxon>
        <taxon>Esociformes</taxon>
        <taxon>Umbridae</taxon>
        <taxon>Dallia</taxon>
    </lineage>
</organism>
<reference evidence="1" key="1">
    <citation type="submission" date="2021-05" db="EMBL/GenBank/DDBJ databases">
        <authorList>
            <person name="Pan Q."/>
            <person name="Jouanno E."/>
            <person name="Zahm M."/>
            <person name="Klopp C."/>
            <person name="Cabau C."/>
            <person name="Louis A."/>
            <person name="Berthelot C."/>
            <person name="Parey E."/>
            <person name="Roest Crollius H."/>
            <person name="Montfort J."/>
            <person name="Robinson-Rechavi M."/>
            <person name="Bouchez O."/>
            <person name="Lampietro C."/>
            <person name="Lopez Roques C."/>
            <person name="Donnadieu C."/>
            <person name="Postlethwait J."/>
            <person name="Bobe J."/>
            <person name="Dillon D."/>
            <person name="Chandos A."/>
            <person name="von Hippel F."/>
            <person name="Guiguen Y."/>
        </authorList>
    </citation>
    <scope>NUCLEOTIDE SEQUENCE</scope>
    <source>
        <strain evidence="1">YG-Jan2019</strain>
    </source>
</reference>
<sequence>MTPARSTEAKCVICRRLRKAPEGQRMSDLPAERVEPSPPFTYCAMAIVNNKRLNTKGSPKFTKLKLRNIYHIVRMNIWSCCLDSQSGPVQDYIPRQTAGRMSQPEDGNHATVPGLVQPNLLIPSVALGWISIPQSSVAKRTKPTDTMAFLKYAVMVQKYRTPLLIAGCAGVFSAQMFYHAFPKNTYRKLYQAWNKGEPANLSDKLESVFQQVLKDYSFDTSGGYSAFASFGFHPGGAGVPWLPSGAHIGIPANFNSTPNDPDGITNRTIFINGKEVQWDTDIGTAFKDALVFSTEAQKFAIAREVARLELGGPMLNAAVAPFCLAGVMVYGVTLKQIFRIHTGPVLFRGVVNVVALGLGAVSYFLTSDAVGQWLDYKSDHCAASVSKDYAKGGVEFYDKILSRNRTLRVLMGQKGEEMYASTGNLFPASLLRLKHAPYTSRRDGILGLLK</sequence>
<accession>A0ACC2H9G2</accession>